<keyword evidence="4" id="KW-1185">Reference proteome</keyword>
<evidence type="ECO:0000313" key="3">
    <source>
        <dbReference type="EMBL" id="ARS53610.1"/>
    </source>
</evidence>
<dbReference type="EMBL" id="CP021323">
    <property type="protein sequence ID" value="ARS53610.1"/>
    <property type="molecule type" value="Genomic_DNA"/>
</dbReference>
<proteinExistence type="predicted"/>
<dbReference type="Proteomes" id="UP000250025">
    <property type="component" value="Chromosome"/>
</dbReference>
<keyword evidence="1" id="KW-0378">Hydrolase</keyword>
<dbReference type="InterPro" id="IPR000073">
    <property type="entry name" value="AB_hydrolase_1"/>
</dbReference>
<dbReference type="GO" id="GO:0016787">
    <property type="term" value="F:hydrolase activity"/>
    <property type="evidence" value="ECO:0007669"/>
    <property type="project" value="UniProtKB-KW"/>
</dbReference>
<dbReference type="GO" id="GO:0016020">
    <property type="term" value="C:membrane"/>
    <property type="evidence" value="ECO:0007669"/>
    <property type="project" value="TreeGrafter"/>
</dbReference>
<dbReference type="AlphaFoldDB" id="A0A2Z2HDU5"/>
<reference evidence="3 4" key="1">
    <citation type="journal article" date="2017" name="Int. J. Syst. Evol. Microbiol.">
        <title>Kushneria konosiri sp. nov., isolated from the Korean salt-fermented seafood Daemi-jeot.</title>
        <authorList>
            <person name="Yun J.H."/>
            <person name="Park S.K."/>
            <person name="Lee J.Y."/>
            <person name="Jung M.J."/>
            <person name="Bae J.W."/>
        </authorList>
    </citation>
    <scope>NUCLEOTIDE SEQUENCE [LARGE SCALE GENOMIC DNA]</scope>
    <source>
        <strain evidence="3 4">X49</strain>
    </source>
</reference>
<dbReference type="OrthoDB" id="9780744at2"/>
<dbReference type="InterPro" id="IPR050266">
    <property type="entry name" value="AB_hydrolase_sf"/>
</dbReference>
<dbReference type="KEGG" id="kus:B9G99_12685"/>
<sequence>MSAPDKTTLIVLPGWVLGPCPLIPLARAIEHHGNDISVECVAYPRLNSPRLDVWLEALDAHLPDDAWLGGWSMGGMLAVALAERRGRRTPGVITMGAGAQAVSPDHVKGRLTDPGSWPARLDQGRHDAWHLGKRLLTTLPRAGARQSAMELALLAAMDLRQMLPHLNMPQLHLYGEQDALIPASVRQVVARHLSPAGEIQLIPDAGHGFVIDQKAQTARAIVDFMQGTA</sequence>
<evidence type="ECO:0000259" key="2">
    <source>
        <dbReference type="Pfam" id="PF12697"/>
    </source>
</evidence>
<protein>
    <recommendedName>
        <fullName evidence="2">AB hydrolase-1 domain-containing protein</fullName>
    </recommendedName>
</protein>
<dbReference type="InterPro" id="IPR029058">
    <property type="entry name" value="AB_hydrolase_fold"/>
</dbReference>
<feature type="domain" description="AB hydrolase-1" evidence="2">
    <location>
        <begin position="10"/>
        <end position="219"/>
    </location>
</feature>
<dbReference type="Pfam" id="PF12697">
    <property type="entry name" value="Abhydrolase_6"/>
    <property type="match status" value="1"/>
</dbReference>
<evidence type="ECO:0000256" key="1">
    <source>
        <dbReference type="ARBA" id="ARBA00022801"/>
    </source>
</evidence>
<dbReference type="Gene3D" id="3.40.50.1820">
    <property type="entry name" value="alpha/beta hydrolase"/>
    <property type="match status" value="1"/>
</dbReference>
<accession>A0A2Z2HDU5</accession>
<dbReference type="PANTHER" id="PTHR43798:SF31">
    <property type="entry name" value="AB HYDROLASE SUPERFAMILY PROTEIN YCLE"/>
    <property type="match status" value="1"/>
</dbReference>
<organism evidence="3 4">
    <name type="scientific">Kushneria konosiri</name>
    <dbReference type="NCBI Taxonomy" id="698828"/>
    <lineage>
        <taxon>Bacteria</taxon>
        <taxon>Pseudomonadati</taxon>
        <taxon>Pseudomonadota</taxon>
        <taxon>Gammaproteobacteria</taxon>
        <taxon>Oceanospirillales</taxon>
        <taxon>Halomonadaceae</taxon>
        <taxon>Kushneria</taxon>
    </lineage>
</organism>
<dbReference type="SUPFAM" id="SSF53474">
    <property type="entry name" value="alpha/beta-Hydrolases"/>
    <property type="match status" value="1"/>
</dbReference>
<dbReference type="RefSeq" id="WP_086622485.1">
    <property type="nucleotide sequence ID" value="NZ_CP021323.1"/>
</dbReference>
<dbReference type="PANTHER" id="PTHR43798">
    <property type="entry name" value="MONOACYLGLYCEROL LIPASE"/>
    <property type="match status" value="1"/>
</dbReference>
<gene>
    <name evidence="3" type="ORF">B9G99_12685</name>
</gene>
<evidence type="ECO:0000313" key="4">
    <source>
        <dbReference type="Proteomes" id="UP000250025"/>
    </source>
</evidence>
<name>A0A2Z2HDU5_9GAMM</name>